<dbReference type="AlphaFoldDB" id="A0AAV2HFW9"/>
<dbReference type="GO" id="GO:0000166">
    <property type="term" value="F:nucleotide binding"/>
    <property type="evidence" value="ECO:0007669"/>
    <property type="project" value="UniProtKB-KW"/>
</dbReference>
<dbReference type="Gene3D" id="3.90.550.50">
    <property type="match status" value="1"/>
</dbReference>
<evidence type="ECO:0000256" key="8">
    <source>
        <dbReference type="ARBA" id="ARBA00022741"/>
    </source>
</evidence>
<dbReference type="InterPro" id="IPR003378">
    <property type="entry name" value="Fringe-like_glycosylTrfase"/>
</dbReference>
<reference evidence="13 14" key="1">
    <citation type="submission" date="2024-04" db="EMBL/GenBank/DDBJ databases">
        <authorList>
            <consortium name="Genoscope - CEA"/>
            <person name="William W."/>
        </authorList>
    </citation>
    <scope>NUCLEOTIDE SEQUENCE [LARGE SCALE GENOMIC DNA]</scope>
</reference>
<name>A0AAV2HFW9_LYMST</name>
<evidence type="ECO:0000256" key="6">
    <source>
        <dbReference type="ARBA" id="ARBA00022679"/>
    </source>
</evidence>
<keyword evidence="5" id="KW-0328">Glycosyltransferase</keyword>
<dbReference type="PANTHER" id="PTHR23033">
    <property type="entry name" value="BETA1,3-GALACTOSYLTRANSFERASE"/>
    <property type="match status" value="1"/>
</dbReference>
<keyword evidence="10" id="KW-1133">Transmembrane helix</keyword>
<keyword evidence="8" id="KW-0547">Nucleotide-binding</keyword>
<dbReference type="GO" id="GO:0016263">
    <property type="term" value="F:glycoprotein-N-acetylgalactosamine 3-beta-galactosyltransferase activity"/>
    <property type="evidence" value="ECO:0007669"/>
    <property type="project" value="UniProtKB-EC"/>
</dbReference>
<comment type="pathway">
    <text evidence="2">Protein modification; protein glycosylation.</text>
</comment>
<dbReference type="InterPro" id="IPR026050">
    <property type="entry name" value="C1GALT1/C1GALT1_chp1"/>
</dbReference>
<evidence type="ECO:0000256" key="3">
    <source>
        <dbReference type="ARBA" id="ARBA00006462"/>
    </source>
</evidence>
<dbReference type="EMBL" id="CAXITT010000119">
    <property type="protein sequence ID" value="CAL1532604.1"/>
    <property type="molecule type" value="Genomic_DNA"/>
</dbReference>
<dbReference type="Proteomes" id="UP001497497">
    <property type="component" value="Unassembled WGS sequence"/>
</dbReference>
<dbReference type="Pfam" id="PF02434">
    <property type="entry name" value="Fringe"/>
    <property type="match status" value="1"/>
</dbReference>
<accession>A0AAV2HFW9</accession>
<evidence type="ECO:0000256" key="4">
    <source>
        <dbReference type="ARBA" id="ARBA00012557"/>
    </source>
</evidence>
<evidence type="ECO:0000256" key="1">
    <source>
        <dbReference type="ARBA" id="ARBA00004606"/>
    </source>
</evidence>
<keyword evidence="6" id="KW-0808">Transferase</keyword>
<sequence>NTWTKRCNVVVFISSDRNDSFPTVGVNASEGREHLTAKTMQGFKYLYDRHLDDADWFLKADDDTYVIMENLRYFLSGESTEKPVFFGQRLRYVVKRGYANGGAGYVISKEALRRYGLRGSQNVSLCKSVKEAEDVDFGLCLQNLGVILKSGLDSQNRTRFLGVTPE</sequence>
<evidence type="ECO:0000313" key="13">
    <source>
        <dbReference type="EMBL" id="CAL1532604.1"/>
    </source>
</evidence>
<comment type="subcellular location">
    <subcellularLocation>
        <location evidence="1">Membrane</location>
        <topology evidence="1">Single-pass type II membrane protein</topology>
    </subcellularLocation>
</comment>
<keyword evidence="9" id="KW-0735">Signal-anchor</keyword>
<feature type="non-terminal residue" evidence="13">
    <location>
        <position position="166"/>
    </location>
</feature>
<protein>
    <recommendedName>
        <fullName evidence="4">N-acetylgalactosaminide beta-1,3-galactosyltransferase</fullName>
        <ecNumber evidence="4">2.4.1.122</ecNumber>
    </recommendedName>
</protein>
<evidence type="ECO:0000313" key="14">
    <source>
        <dbReference type="Proteomes" id="UP001497497"/>
    </source>
</evidence>
<evidence type="ECO:0000256" key="5">
    <source>
        <dbReference type="ARBA" id="ARBA00022676"/>
    </source>
</evidence>
<keyword evidence="14" id="KW-1185">Reference proteome</keyword>
<keyword evidence="7" id="KW-0812">Transmembrane</keyword>
<dbReference type="GO" id="GO:0016020">
    <property type="term" value="C:membrane"/>
    <property type="evidence" value="ECO:0007669"/>
    <property type="project" value="UniProtKB-SubCell"/>
</dbReference>
<evidence type="ECO:0000256" key="9">
    <source>
        <dbReference type="ARBA" id="ARBA00022968"/>
    </source>
</evidence>
<comment type="similarity">
    <text evidence="3">Belongs to the glycosyltransferase 31 family. Beta3-Gal-T subfamily.</text>
</comment>
<feature type="domain" description="Fringe-like glycosyltransferase" evidence="12">
    <location>
        <begin position="1"/>
        <end position="148"/>
    </location>
</feature>
<keyword evidence="11" id="KW-0472">Membrane</keyword>
<gene>
    <name evidence="13" type="ORF">GSLYS_00006622001</name>
</gene>
<dbReference type="PANTHER" id="PTHR23033:SF14">
    <property type="entry name" value="GLYCOPROTEIN-N-ACETYLGALACTOSAMINE 3-BETA-GALACTOSYLTRANSFERASE 1-RELATED"/>
    <property type="match status" value="1"/>
</dbReference>
<evidence type="ECO:0000259" key="12">
    <source>
        <dbReference type="Pfam" id="PF02434"/>
    </source>
</evidence>
<evidence type="ECO:0000256" key="10">
    <source>
        <dbReference type="ARBA" id="ARBA00022989"/>
    </source>
</evidence>
<evidence type="ECO:0000256" key="7">
    <source>
        <dbReference type="ARBA" id="ARBA00022692"/>
    </source>
</evidence>
<proteinExistence type="inferred from homology"/>
<evidence type="ECO:0000256" key="2">
    <source>
        <dbReference type="ARBA" id="ARBA00004922"/>
    </source>
</evidence>
<comment type="caution">
    <text evidence="13">The sequence shown here is derived from an EMBL/GenBank/DDBJ whole genome shotgun (WGS) entry which is preliminary data.</text>
</comment>
<organism evidence="13 14">
    <name type="scientific">Lymnaea stagnalis</name>
    <name type="common">Great pond snail</name>
    <name type="synonym">Helix stagnalis</name>
    <dbReference type="NCBI Taxonomy" id="6523"/>
    <lineage>
        <taxon>Eukaryota</taxon>
        <taxon>Metazoa</taxon>
        <taxon>Spiralia</taxon>
        <taxon>Lophotrochozoa</taxon>
        <taxon>Mollusca</taxon>
        <taxon>Gastropoda</taxon>
        <taxon>Heterobranchia</taxon>
        <taxon>Euthyneura</taxon>
        <taxon>Panpulmonata</taxon>
        <taxon>Hygrophila</taxon>
        <taxon>Lymnaeoidea</taxon>
        <taxon>Lymnaeidae</taxon>
        <taxon>Lymnaea</taxon>
    </lineage>
</organism>
<feature type="non-terminal residue" evidence="13">
    <location>
        <position position="1"/>
    </location>
</feature>
<evidence type="ECO:0000256" key="11">
    <source>
        <dbReference type="ARBA" id="ARBA00023136"/>
    </source>
</evidence>
<dbReference type="EC" id="2.4.1.122" evidence="4"/>